<feature type="transmembrane region" description="Helical" evidence="1">
    <location>
        <begin position="9"/>
        <end position="32"/>
    </location>
</feature>
<organism evidence="2 3">
    <name type="scientific">Candidatus Yanofskybacteria bacterium RIFCSPLOWO2_01_FULL_43_22</name>
    <dbReference type="NCBI Taxonomy" id="1802695"/>
    <lineage>
        <taxon>Bacteria</taxon>
        <taxon>Candidatus Yanofskyibacteriota</taxon>
    </lineage>
</organism>
<dbReference type="STRING" id="1802695.A3A13_01530"/>
<dbReference type="AlphaFoldDB" id="A0A1F8GHS5"/>
<comment type="caution">
    <text evidence="2">The sequence shown here is derived from an EMBL/GenBank/DDBJ whole genome shotgun (WGS) entry which is preliminary data.</text>
</comment>
<keyword evidence="1" id="KW-0812">Transmembrane</keyword>
<sequence length="66" mass="7886">MKNFLNRKWLLYAVFCVWFISPPTLLGLILYNLDVNRLVINLITGIITLLNLWYLANLKNFVDWKE</sequence>
<accession>A0A1F8GHS5</accession>
<keyword evidence="1" id="KW-0472">Membrane</keyword>
<feature type="transmembrane region" description="Helical" evidence="1">
    <location>
        <begin position="38"/>
        <end position="56"/>
    </location>
</feature>
<reference evidence="2 3" key="1">
    <citation type="journal article" date="2016" name="Nat. Commun.">
        <title>Thousands of microbial genomes shed light on interconnected biogeochemical processes in an aquifer system.</title>
        <authorList>
            <person name="Anantharaman K."/>
            <person name="Brown C.T."/>
            <person name="Hug L.A."/>
            <person name="Sharon I."/>
            <person name="Castelle C.J."/>
            <person name="Probst A.J."/>
            <person name="Thomas B.C."/>
            <person name="Singh A."/>
            <person name="Wilkins M.J."/>
            <person name="Karaoz U."/>
            <person name="Brodie E.L."/>
            <person name="Williams K.H."/>
            <person name="Hubbard S.S."/>
            <person name="Banfield J.F."/>
        </authorList>
    </citation>
    <scope>NUCLEOTIDE SEQUENCE [LARGE SCALE GENOMIC DNA]</scope>
</reference>
<proteinExistence type="predicted"/>
<dbReference type="EMBL" id="MGKJ01000007">
    <property type="protein sequence ID" value="OGN24955.1"/>
    <property type="molecule type" value="Genomic_DNA"/>
</dbReference>
<evidence type="ECO:0000256" key="1">
    <source>
        <dbReference type="SAM" id="Phobius"/>
    </source>
</evidence>
<keyword evidence="1" id="KW-1133">Transmembrane helix</keyword>
<dbReference type="Proteomes" id="UP000178911">
    <property type="component" value="Unassembled WGS sequence"/>
</dbReference>
<evidence type="ECO:0000313" key="3">
    <source>
        <dbReference type="Proteomes" id="UP000178911"/>
    </source>
</evidence>
<evidence type="ECO:0000313" key="2">
    <source>
        <dbReference type="EMBL" id="OGN24955.1"/>
    </source>
</evidence>
<name>A0A1F8GHS5_9BACT</name>
<gene>
    <name evidence="2" type="ORF">A3A13_01530</name>
</gene>
<protein>
    <submittedName>
        <fullName evidence="2">Uncharacterized protein</fullName>
    </submittedName>
</protein>